<dbReference type="InterPro" id="IPR000843">
    <property type="entry name" value="HTH_LacI"/>
</dbReference>
<dbReference type="AlphaFoldDB" id="A0A7R7DQ96"/>
<dbReference type="Proteomes" id="UP000611640">
    <property type="component" value="Chromosome"/>
</dbReference>
<accession>A0A7R7DQ96</accession>
<name>A0A7R7DQ96_9ACTN</name>
<dbReference type="PROSITE" id="PS50932">
    <property type="entry name" value="HTH_LACI_2"/>
    <property type="match status" value="1"/>
</dbReference>
<dbReference type="CDD" id="cd01392">
    <property type="entry name" value="HTH_LacI"/>
    <property type="match status" value="1"/>
</dbReference>
<evidence type="ECO:0000256" key="2">
    <source>
        <dbReference type="ARBA" id="ARBA00023015"/>
    </source>
</evidence>
<sequence length="334" mass="36040">MVAMPTIYDVARQAGVSPATVSRVLNGRSTVDAGLRDRVNAAAQRLGYRPNSLARNLRRATTNLWAVVISDINNPFFTALVRGVEDVGQGLGYSVVLCNSDENPDKEADYLRALLADQISGFIVSPTSRTENLAALHAAGRAVVAIDRRPRGLAVDTVLVDNEHGARQATTHLVEQGFRRIACITGPARLSTASRRLRGYRAALRAAGIEPDPSLSRHADFRQHGGYAAMASLLATRPAPDAVFVTNNLMTVGALECLADNDIRIPQQVGVVGFDDVPWATFIRPPLSTVTQPTYELGRTAATLLKARIDDPDRPPETATLHTTLHARASSRRP</sequence>
<dbReference type="SUPFAM" id="SSF47413">
    <property type="entry name" value="lambda repressor-like DNA-binding domains"/>
    <property type="match status" value="1"/>
</dbReference>
<evidence type="ECO:0000256" key="3">
    <source>
        <dbReference type="ARBA" id="ARBA00023125"/>
    </source>
</evidence>
<evidence type="ECO:0000256" key="4">
    <source>
        <dbReference type="ARBA" id="ARBA00023163"/>
    </source>
</evidence>
<dbReference type="CDD" id="cd19977">
    <property type="entry name" value="PBP1_EndR-like"/>
    <property type="match status" value="1"/>
</dbReference>
<evidence type="ECO:0000313" key="7">
    <source>
        <dbReference type="Proteomes" id="UP000611640"/>
    </source>
</evidence>
<reference evidence="6 7" key="1">
    <citation type="submission" date="2020-08" db="EMBL/GenBank/DDBJ databases">
        <title>Whole genome shotgun sequence of Actinocatenispora thailandica NBRC 105041.</title>
        <authorList>
            <person name="Komaki H."/>
            <person name="Tamura T."/>
        </authorList>
    </citation>
    <scope>NUCLEOTIDE SEQUENCE [LARGE SCALE GENOMIC DNA]</scope>
    <source>
        <strain evidence="6 7">NBRC 105041</strain>
    </source>
</reference>
<evidence type="ECO:0000259" key="5">
    <source>
        <dbReference type="PROSITE" id="PS50932"/>
    </source>
</evidence>
<keyword evidence="7" id="KW-1185">Reference proteome</keyword>
<dbReference type="PROSITE" id="PS00356">
    <property type="entry name" value="HTH_LACI_1"/>
    <property type="match status" value="1"/>
</dbReference>
<dbReference type="InterPro" id="IPR028082">
    <property type="entry name" value="Peripla_BP_I"/>
</dbReference>
<gene>
    <name evidence="6" type="primary">lacI_2</name>
    <name evidence="6" type="ORF">Athai_32750</name>
</gene>
<dbReference type="PANTHER" id="PTHR30146:SF148">
    <property type="entry name" value="HTH-TYPE TRANSCRIPTIONAL REPRESSOR PURR-RELATED"/>
    <property type="match status" value="1"/>
</dbReference>
<dbReference type="Pfam" id="PF13377">
    <property type="entry name" value="Peripla_BP_3"/>
    <property type="match status" value="1"/>
</dbReference>
<dbReference type="Pfam" id="PF00356">
    <property type="entry name" value="LacI"/>
    <property type="match status" value="1"/>
</dbReference>
<dbReference type="GO" id="GO:0000976">
    <property type="term" value="F:transcription cis-regulatory region binding"/>
    <property type="evidence" value="ECO:0007669"/>
    <property type="project" value="TreeGrafter"/>
</dbReference>
<dbReference type="InterPro" id="IPR010982">
    <property type="entry name" value="Lambda_DNA-bd_dom_sf"/>
</dbReference>
<keyword evidence="1" id="KW-0678">Repressor</keyword>
<dbReference type="Gene3D" id="1.10.260.40">
    <property type="entry name" value="lambda repressor-like DNA-binding domains"/>
    <property type="match status" value="1"/>
</dbReference>
<dbReference type="PANTHER" id="PTHR30146">
    <property type="entry name" value="LACI-RELATED TRANSCRIPTIONAL REPRESSOR"/>
    <property type="match status" value="1"/>
</dbReference>
<feature type="domain" description="HTH lacI-type" evidence="5">
    <location>
        <begin position="5"/>
        <end position="59"/>
    </location>
</feature>
<dbReference type="Gene3D" id="3.40.50.2300">
    <property type="match status" value="2"/>
</dbReference>
<dbReference type="GO" id="GO:0003700">
    <property type="term" value="F:DNA-binding transcription factor activity"/>
    <property type="evidence" value="ECO:0007669"/>
    <property type="project" value="TreeGrafter"/>
</dbReference>
<organism evidence="6 7">
    <name type="scientific">Actinocatenispora thailandica</name>
    <dbReference type="NCBI Taxonomy" id="227318"/>
    <lineage>
        <taxon>Bacteria</taxon>
        <taxon>Bacillati</taxon>
        <taxon>Actinomycetota</taxon>
        <taxon>Actinomycetes</taxon>
        <taxon>Micromonosporales</taxon>
        <taxon>Micromonosporaceae</taxon>
        <taxon>Actinocatenispora</taxon>
    </lineage>
</organism>
<dbReference type="SMART" id="SM00354">
    <property type="entry name" value="HTH_LACI"/>
    <property type="match status" value="1"/>
</dbReference>
<dbReference type="InterPro" id="IPR046335">
    <property type="entry name" value="LacI/GalR-like_sensor"/>
</dbReference>
<evidence type="ECO:0000256" key="1">
    <source>
        <dbReference type="ARBA" id="ARBA00022491"/>
    </source>
</evidence>
<keyword evidence="3" id="KW-0238">DNA-binding</keyword>
<evidence type="ECO:0000313" key="6">
    <source>
        <dbReference type="EMBL" id="BCJ35772.1"/>
    </source>
</evidence>
<dbReference type="SUPFAM" id="SSF53822">
    <property type="entry name" value="Periplasmic binding protein-like I"/>
    <property type="match status" value="1"/>
</dbReference>
<dbReference type="EMBL" id="AP023355">
    <property type="protein sequence ID" value="BCJ35772.1"/>
    <property type="molecule type" value="Genomic_DNA"/>
</dbReference>
<dbReference type="PRINTS" id="PR00036">
    <property type="entry name" value="HTHLACI"/>
</dbReference>
<keyword evidence="2" id="KW-0805">Transcription regulation</keyword>
<dbReference type="KEGG" id="atl:Athai_32750"/>
<proteinExistence type="predicted"/>
<keyword evidence="4" id="KW-0804">Transcription</keyword>
<protein>
    <submittedName>
        <fullName evidence="6">LacI family transcriptional regulator</fullName>
    </submittedName>
</protein>